<proteinExistence type="inferred from homology"/>
<keyword evidence="4 6" id="KW-0333">Golgi apparatus</keyword>
<evidence type="ECO:0000313" key="7">
    <source>
        <dbReference type="EMBL" id="KAJ3430529.1"/>
    </source>
</evidence>
<dbReference type="PANTHER" id="PTHR23249">
    <property type="entry name" value="TRAFFICKING PROTEIN PARTICLE COMPLEX SUBUNIT"/>
    <property type="match status" value="1"/>
</dbReference>
<evidence type="ECO:0000256" key="2">
    <source>
        <dbReference type="ARBA" id="ARBA00022824"/>
    </source>
</evidence>
<gene>
    <name evidence="7" type="ORF">M0812_23538</name>
</gene>
<comment type="caution">
    <text evidence="7">The sequence shown here is derived from an EMBL/GenBank/DDBJ whole genome shotgun (WGS) entry which is preliminary data.</text>
</comment>
<evidence type="ECO:0000256" key="4">
    <source>
        <dbReference type="ARBA" id="ARBA00023034"/>
    </source>
</evidence>
<evidence type="ECO:0000313" key="8">
    <source>
        <dbReference type="Proteomes" id="UP001146793"/>
    </source>
</evidence>
<dbReference type="InterPro" id="IPR007233">
    <property type="entry name" value="TRAPPC"/>
</dbReference>
<dbReference type="Gene3D" id="3.30.450.70">
    <property type="match status" value="1"/>
</dbReference>
<accession>A0AAV7YM09</accession>
<evidence type="ECO:0000256" key="1">
    <source>
        <dbReference type="ARBA" id="ARBA00022448"/>
    </source>
</evidence>
<keyword evidence="1 6" id="KW-0813">Transport</keyword>
<dbReference type="GO" id="GO:0005783">
    <property type="term" value="C:endoplasmic reticulum"/>
    <property type="evidence" value="ECO:0007669"/>
    <property type="project" value="UniProtKB-SubCell"/>
</dbReference>
<dbReference type="PANTHER" id="PTHR23249:SF16">
    <property type="entry name" value="TRAFFICKING PROTEIN PARTICLE COMPLEX SUBUNIT 1"/>
    <property type="match status" value="1"/>
</dbReference>
<keyword evidence="3 6" id="KW-0931">ER-Golgi transport</keyword>
<dbReference type="SUPFAM" id="SSF64356">
    <property type="entry name" value="SNARE-like"/>
    <property type="match status" value="1"/>
</dbReference>
<name>A0AAV7YM09_9EUKA</name>
<dbReference type="GO" id="GO:0005794">
    <property type="term" value="C:Golgi apparatus"/>
    <property type="evidence" value="ECO:0007669"/>
    <property type="project" value="UniProtKB-SubCell"/>
</dbReference>
<dbReference type="GO" id="GO:0030008">
    <property type="term" value="C:TRAPP complex"/>
    <property type="evidence" value="ECO:0007669"/>
    <property type="project" value="UniProtKB-UniRule"/>
</dbReference>
<dbReference type="GO" id="GO:0006888">
    <property type="term" value="P:endoplasmic reticulum to Golgi vesicle-mediated transport"/>
    <property type="evidence" value="ECO:0007669"/>
    <property type="project" value="UniProtKB-UniRule"/>
</dbReference>
<dbReference type="Pfam" id="PF04099">
    <property type="entry name" value="Sybindin"/>
    <property type="match status" value="1"/>
</dbReference>
<organism evidence="7 8">
    <name type="scientific">Anaeramoeba flamelloides</name>
    <dbReference type="NCBI Taxonomy" id="1746091"/>
    <lineage>
        <taxon>Eukaryota</taxon>
        <taxon>Metamonada</taxon>
        <taxon>Anaeramoebidae</taxon>
        <taxon>Anaeramoeba</taxon>
    </lineage>
</organism>
<evidence type="ECO:0000256" key="6">
    <source>
        <dbReference type="RuleBase" id="RU366065"/>
    </source>
</evidence>
<reference evidence="7" key="1">
    <citation type="submission" date="2022-08" db="EMBL/GenBank/DDBJ databases">
        <title>Novel sulphate-reducing endosymbionts in the free-living metamonad Anaeramoeba.</title>
        <authorList>
            <person name="Jerlstrom-Hultqvist J."/>
            <person name="Cepicka I."/>
            <person name="Gallot-Lavallee L."/>
            <person name="Salas-Leiva D."/>
            <person name="Curtis B.A."/>
            <person name="Zahonova K."/>
            <person name="Pipaliya S."/>
            <person name="Dacks J."/>
            <person name="Roger A.J."/>
        </authorList>
    </citation>
    <scope>NUCLEOTIDE SEQUENCE</scope>
    <source>
        <strain evidence="7">Busselton2</strain>
    </source>
</reference>
<dbReference type="InterPro" id="IPR011012">
    <property type="entry name" value="Longin-like_dom_sf"/>
</dbReference>
<dbReference type="EMBL" id="JANTQA010000051">
    <property type="protein sequence ID" value="KAJ3430529.1"/>
    <property type="molecule type" value="Genomic_DNA"/>
</dbReference>
<keyword evidence="2 6" id="KW-0256">Endoplasmic reticulum</keyword>
<dbReference type="CDD" id="cd14855">
    <property type="entry name" value="TRAPPC1_MUM2"/>
    <property type="match status" value="1"/>
</dbReference>
<sequence>MVIYNFFVFNRQRKCLYYKDWKRNKKSENLGFEKHNLSGLLITLKDFVTEIAPNKRLHNVFKSYSTNTYKLHFYESLTGITFVILTDLSVKSMQDSLKHIYKKCYVEYVVRNPLYKLGEEIDCALWVHKVNEFIVNLTQF</sequence>
<protein>
    <recommendedName>
        <fullName evidence="6">Trafficking protein particle complex subunit</fullName>
    </recommendedName>
</protein>
<comment type="subcellular location">
    <subcellularLocation>
        <location evidence="6">Endoplasmic reticulum</location>
    </subcellularLocation>
    <subcellularLocation>
        <location evidence="6">Golgi apparatus</location>
        <location evidence="6">cis-Golgi network</location>
    </subcellularLocation>
</comment>
<evidence type="ECO:0000256" key="3">
    <source>
        <dbReference type="ARBA" id="ARBA00022892"/>
    </source>
</evidence>
<evidence type="ECO:0000256" key="5">
    <source>
        <dbReference type="ARBA" id="ARBA00038167"/>
    </source>
</evidence>
<dbReference type="AlphaFoldDB" id="A0AAV7YM09"/>
<comment type="subunit">
    <text evidence="6">Part of the multisubunit transport protein particle (TRAPP) complex.</text>
</comment>
<comment type="similarity">
    <text evidence="5">Belongs to the TRAPP small subunits family. BET5 subfamily.</text>
</comment>
<dbReference type="Proteomes" id="UP001146793">
    <property type="component" value="Unassembled WGS sequence"/>
</dbReference>
<dbReference type="SMART" id="SM01399">
    <property type="entry name" value="Sybindin"/>
    <property type="match status" value="1"/>
</dbReference>